<evidence type="ECO:0000313" key="10">
    <source>
        <dbReference type="Proteomes" id="UP000254220"/>
    </source>
</evidence>
<evidence type="ECO:0000256" key="3">
    <source>
        <dbReference type="ARBA" id="ARBA00022801"/>
    </source>
</evidence>
<feature type="domain" description="ABC transmembrane type-1" evidence="7">
    <location>
        <begin position="176"/>
        <end position="406"/>
    </location>
</feature>
<evidence type="ECO:0000256" key="1">
    <source>
        <dbReference type="ARBA" id="ARBA00004651"/>
    </source>
</evidence>
<keyword evidence="5 6" id="KW-0472">Membrane</keyword>
<evidence type="ECO:0000259" key="7">
    <source>
        <dbReference type="PROSITE" id="PS50929"/>
    </source>
</evidence>
<dbReference type="EC" id="3.4.22.-" evidence="9"/>
<feature type="domain" description="Peptidase C39" evidence="8">
    <location>
        <begin position="23"/>
        <end position="142"/>
    </location>
</feature>
<organism evidence="9 10">
    <name type="scientific">Salmonella enterica subsp. indica</name>
    <dbReference type="NCBI Taxonomy" id="59207"/>
    <lineage>
        <taxon>Bacteria</taxon>
        <taxon>Pseudomonadati</taxon>
        <taxon>Pseudomonadota</taxon>
        <taxon>Gammaproteobacteria</taxon>
        <taxon>Enterobacterales</taxon>
        <taxon>Enterobacteriaceae</taxon>
        <taxon>Salmonella</taxon>
    </lineage>
</organism>
<dbReference type="InterPro" id="IPR036640">
    <property type="entry name" value="ABC1_TM_sf"/>
</dbReference>
<feature type="transmembrane region" description="Helical" evidence="6">
    <location>
        <begin position="283"/>
        <end position="308"/>
    </location>
</feature>
<dbReference type="GO" id="GO:0005524">
    <property type="term" value="F:ATP binding"/>
    <property type="evidence" value="ECO:0007669"/>
    <property type="project" value="UniProtKB-KW"/>
</dbReference>
<dbReference type="PROSITE" id="PS50990">
    <property type="entry name" value="PEPTIDASE_C39"/>
    <property type="match status" value="1"/>
</dbReference>
<evidence type="ECO:0000256" key="2">
    <source>
        <dbReference type="ARBA" id="ARBA00022692"/>
    </source>
</evidence>
<dbReference type="Gene3D" id="1.20.1560.10">
    <property type="entry name" value="ABC transporter type 1, transmembrane domain"/>
    <property type="match status" value="1"/>
</dbReference>
<dbReference type="GO" id="GO:0005886">
    <property type="term" value="C:plasma membrane"/>
    <property type="evidence" value="ECO:0007669"/>
    <property type="project" value="UniProtKB-SubCell"/>
</dbReference>
<dbReference type="GO" id="GO:0006508">
    <property type="term" value="P:proteolysis"/>
    <property type="evidence" value="ECO:0007669"/>
    <property type="project" value="InterPro"/>
</dbReference>
<dbReference type="CDD" id="cd18567">
    <property type="entry name" value="ABC_6TM_CvaB_RaxB_like"/>
    <property type="match status" value="1"/>
</dbReference>
<dbReference type="PROSITE" id="PS50929">
    <property type="entry name" value="ABC_TM1F"/>
    <property type="match status" value="1"/>
</dbReference>
<dbReference type="SUPFAM" id="SSF90123">
    <property type="entry name" value="ABC transporter transmembrane region"/>
    <property type="match status" value="1"/>
</dbReference>
<evidence type="ECO:0000256" key="6">
    <source>
        <dbReference type="SAM" id="Phobius"/>
    </source>
</evidence>
<dbReference type="AlphaFoldDB" id="A0A379YM44"/>
<keyword evidence="9" id="KW-0067">ATP-binding</keyword>
<comment type="subcellular location">
    <subcellularLocation>
        <location evidence="1">Cell membrane</location>
        <topology evidence="1">Multi-pass membrane protein</topology>
    </subcellularLocation>
</comment>
<dbReference type="PANTHER" id="PTHR43394">
    <property type="entry name" value="ATP-DEPENDENT PERMEASE MDL1, MITOCHONDRIAL"/>
    <property type="match status" value="1"/>
</dbReference>
<dbReference type="InterPro" id="IPR039421">
    <property type="entry name" value="Type_1_exporter"/>
</dbReference>
<name>A0A379YM44_SALER</name>
<evidence type="ECO:0000259" key="8">
    <source>
        <dbReference type="PROSITE" id="PS50990"/>
    </source>
</evidence>
<evidence type="ECO:0000256" key="5">
    <source>
        <dbReference type="ARBA" id="ARBA00023136"/>
    </source>
</evidence>
<keyword evidence="9" id="KW-0547">Nucleotide-binding</keyword>
<protein>
    <submittedName>
        <fullName evidence="9">Transport ATP-binding protein MsbA</fullName>
        <ecNumber evidence="9">3.4.22.-</ecNumber>
    </submittedName>
</protein>
<dbReference type="EMBL" id="UGYB01000004">
    <property type="protein sequence ID" value="SUI47184.1"/>
    <property type="molecule type" value="Genomic_DNA"/>
</dbReference>
<sequence length="421" mass="47956">MKNNKFIDKLDKGFFKRIPIIHQTESSECSLACLSMICSYYGKEIDLISLRQQFNLSARGTTLASIKSIAAELEMTTRALSLDLDEVHLLKKPAILHWNFNHFVVLVGSKRRGYIIHDPARGRIIVSKDEMSRSFTGVALEIWPDCQFKEEKVKKRINITTLINNINGIKGILLKIFSLSILIEAIGLLLPIGTQVVMDHAIPASDRGLLTLVCIGLMFFISLRMILSSIRAWISLIMSALINSQWQSGLFYHLLNLPLEYYERRKLGDIQSRFNSLVTLQNIFTTSIVGAIIDGIMILGLFIMMIIYGKNLTWIVIGFTVIFVLIRLFSYSYYRQLSEDNLVKAARVSSYFMETLYGIATVKMQGMTERRHTNWLNLQMDAINTGIKISKMDLFFGGLNGFISAIEQNGYTLDWNKYGNR</sequence>
<evidence type="ECO:0000256" key="4">
    <source>
        <dbReference type="ARBA" id="ARBA00022989"/>
    </source>
</evidence>
<dbReference type="InterPro" id="IPR011527">
    <property type="entry name" value="ABC1_TM_dom"/>
</dbReference>
<keyword evidence="2 6" id="KW-0812">Transmembrane</keyword>
<feature type="transmembrane region" description="Helical" evidence="6">
    <location>
        <begin position="209"/>
        <end position="227"/>
    </location>
</feature>
<dbReference type="GO" id="GO:0008233">
    <property type="term" value="F:peptidase activity"/>
    <property type="evidence" value="ECO:0007669"/>
    <property type="project" value="InterPro"/>
</dbReference>
<keyword evidence="4 6" id="KW-1133">Transmembrane helix</keyword>
<dbReference type="Pfam" id="PF03412">
    <property type="entry name" value="Peptidase_C39"/>
    <property type="match status" value="1"/>
</dbReference>
<feature type="transmembrane region" description="Helical" evidence="6">
    <location>
        <begin position="172"/>
        <end position="197"/>
    </location>
</feature>
<accession>A0A379YM44</accession>
<keyword evidence="3 9" id="KW-0378">Hydrolase</keyword>
<dbReference type="Gene3D" id="3.90.70.10">
    <property type="entry name" value="Cysteine proteinases"/>
    <property type="match status" value="1"/>
</dbReference>
<feature type="transmembrane region" description="Helical" evidence="6">
    <location>
        <begin position="314"/>
        <end position="334"/>
    </location>
</feature>
<dbReference type="PANTHER" id="PTHR43394:SF1">
    <property type="entry name" value="ATP-BINDING CASSETTE SUB-FAMILY B MEMBER 10, MITOCHONDRIAL"/>
    <property type="match status" value="1"/>
</dbReference>
<proteinExistence type="predicted"/>
<evidence type="ECO:0000313" key="9">
    <source>
        <dbReference type="EMBL" id="SUI47184.1"/>
    </source>
</evidence>
<dbReference type="InterPro" id="IPR005074">
    <property type="entry name" value="Peptidase_C39"/>
</dbReference>
<gene>
    <name evidence="9" type="primary">msbA_2</name>
    <name evidence="9" type="ORF">NCTC12420_05099</name>
</gene>
<reference evidence="9 10" key="1">
    <citation type="submission" date="2018-06" db="EMBL/GenBank/DDBJ databases">
        <authorList>
            <consortium name="Pathogen Informatics"/>
            <person name="Doyle S."/>
        </authorList>
    </citation>
    <scope>NUCLEOTIDE SEQUENCE [LARGE SCALE GENOMIC DNA]</scope>
    <source>
        <strain evidence="9 10">NCTC12420</strain>
    </source>
</reference>
<dbReference type="Pfam" id="PF00664">
    <property type="entry name" value="ABC_membrane"/>
    <property type="match status" value="1"/>
</dbReference>
<dbReference type="GO" id="GO:0015421">
    <property type="term" value="F:ABC-type oligopeptide transporter activity"/>
    <property type="evidence" value="ECO:0007669"/>
    <property type="project" value="TreeGrafter"/>
</dbReference>
<dbReference type="Proteomes" id="UP000254220">
    <property type="component" value="Unassembled WGS sequence"/>
</dbReference>